<dbReference type="EMBL" id="JAUHHC010000003">
    <property type="protein sequence ID" value="MDN3920770.1"/>
    <property type="molecule type" value="Genomic_DNA"/>
</dbReference>
<reference evidence="2 3" key="1">
    <citation type="submission" date="2023-06" db="EMBL/GenBank/DDBJ databases">
        <title>Pelomonas sp. PFR6 16S ribosomal RNA gene Genome sequencing and assembly.</title>
        <authorList>
            <person name="Woo H."/>
        </authorList>
    </citation>
    <scope>NUCLEOTIDE SEQUENCE [LARGE SCALE GENOMIC DNA]</scope>
    <source>
        <strain evidence="2 3">PFR6</strain>
    </source>
</reference>
<dbReference type="InterPro" id="IPR011008">
    <property type="entry name" value="Dimeric_a/b-barrel"/>
</dbReference>
<dbReference type="SUPFAM" id="SSF54909">
    <property type="entry name" value="Dimeric alpha+beta barrel"/>
    <property type="match status" value="1"/>
</dbReference>
<dbReference type="RefSeq" id="WP_290359094.1">
    <property type="nucleotide sequence ID" value="NZ_JAUHHC010000003.1"/>
</dbReference>
<gene>
    <name evidence="2" type="ORF">QWJ38_10815</name>
</gene>
<proteinExistence type="predicted"/>
<dbReference type="Pfam" id="PF07045">
    <property type="entry name" value="DUF1330"/>
    <property type="match status" value="1"/>
</dbReference>
<dbReference type="InterPro" id="IPR010753">
    <property type="entry name" value="DUF1330"/>
</dbReference>
<evidence type="ECO:0000313" key="2">
    <source>
        <dbReference type="EMBL" id="MDN3920770.1"/>
    </source>
</evidence>
<comment type="caution">
    <text evidence="2">The sequence shown here is derived from an EMBL/GenBank/DDBJ whole genome shotgun (WGS) entry which is preliminary data.</text>
</comment>
<name>A0ABT8DR07_9BURK</name>
<keyword evidence="3" id="KW-1185">Reference proteome</keyword>
<sequence>MIALNRTLHDRRKLEEYWKAAGPTFEGLGAKRLAIYTPLILLEMMGPLDGAVVIEFPDLETAKGWYESPAYQEAKQHRNGAADVELFIIDGGIVRPEDRIAHKRDLRSKSDEADV</sequence>
<evidence type="ECO:0000313" key="3">
    <source>
        <dbReference type="Proteomes" id="UP001228044"/>
    </source>
</evidence>
<feature type="domain" description="DUF1330" evidence="1">
    <location>
        <begin position="4"/>
        <end position="91"/>
    </location>
</feature>
<organism evidence="2 3">
    <name type="scientific">Roseateles violae</name>
    <dbReference type="NCBI Taxonomy" id="3058042"/>
    <lineage>
        <taxon>Bacteria</taxon>
        <taxon>Pseudomonadati</taxon>
        <taxon>Pseudomonadota</taxon>
        <taxon>Betaproteobacteria</taxon>
        <taxon>Burkholderiales</taxon>
        <taxon>Sphaerotilaceae</taxon>
        <taxon>Roseateles</taxon>
    </lineage>
</organism>
<evidence type="ECO:0000259" key="1">
    <source>
        <dbReference type="Pfam" id="PF07045"/>
    </source>
</evidence>
<dbReference type="Proteomes" id="UP001228044">
    <property type="component" value="Unassembled WGS sequence"/>
</dbReference>
<accession>A0ABT8DR07</accession>
<dbReference type="Gene3D" id="3.30.70.100">
    <property type="match status" value="1"/>
</dbReference>
<protein>
    <submittedName>
        <fullName evidence="2">DUF1330 domain-containing protein</fullName>
    </submittedName>
</protein>